<evidence type="ECO:0000256" key="8">
    <source>
        <dbReference type="SAM" id="MobiDB-lite"/>
    </source>
</evidence>
<gene>
    <name evidence="9" type="ORF">UCREL1_10619</name>
</gene>
<dbReference type="eggNOG" id="KOG0684">
    <property type="taxonomic scope" value="Eukaryota"/>
</dbReference>
<sequence length="424" mass="48490">MSPRNSADNNTIQFSMAGVPVYLIAGAHNIQTLFKPSRHIGSEALMQQLIFPKILGMPKDEVARYLARTESTNRLSEIYYGRMLKEFDNQPIGEWVTLSLVNFCRYQMGQSATEALCGLKPFELNPDFLDGFWGFEAAVAPLFRGVPKWWNPKPYRARDRYFTMVERYLDSAFENFDWSKRTETEWDPLFGASVLREIAKWLIDSGFRRRTAAAMVGQIVFAALRDEVQTAIVVNLETGKKSINIQKLISLPLLQSVYVETLRLHMSFNIVREVTEPMTLDGYMIKKGSLIEAPMQIAHTEEAAWGVTDHPASEFWAERHIKYVESKDEEGNVVQKREFTMAGRSSTFFPYGGGLPVCPGRHFAKQEIIITLGLVISKFDLEFVEWTKLDGSPSDRPAQDNEDYAGAEAMPPDRDMKIRWKRVW</sequence>
<evidence type="ECO:0000256" key="3">
    <source>
        <dbReference type="ARBA" id="ARBA00022617"/>
    </source>
</evidence>
<keyword evidence="6" id="KW-0560">Oxidoreductase</keyword>
<dbReference type="InterPro" id="IPR001128">
    <property type="entry name" value="Cyt_P450"/>
</dbReference>
<dbReference type="InterPro" id="IPR036396">
    <property type="entry name" value="Cyt_P450_sf"/>
</dbReference>
<dbReference type="KEGG" id="ela:UCREL1_10619"/>
<protein>
    <submittedName>
        <fullName evidence="9">Putative cytochrome p450 family protein</fullName>
    </submittedName>
</protein>
<name>M7SXY2_EUTLA</name>
<dbReference type="OrthoDB" id="3366823at2759"/>
<dbReference type="PANTHER" id="PTHR24304">
    <property type="entry name" value="CYTOCHROME P450 FAMILY 7"/>
    <property type="match status" value="1"/>
</dbReference>
<proteinExistence type="inferred from homology"/>
<dbReference type="InterPro" id="IPR050529">
    <property type="entry name" value="CYP450_sterol_14alpha_dmase"/>
</dbReference>
<evidence type="ECO:0000313" key="10">
    <source>
        <dbReference type="Proteomes" id="UP000012174"/>
    </source>
</evidence>
<comment type="similarity">
    <text evidence="2">Belongs to the cytochrome P450 family.</text>
</comment>
<dbReference type="GO" id="GO:0016705">
    <property type="term" value="F:oxidoreductase activity, acting on paired donors, with incorporation or reduction of molecular oxygen"/>
    <property type="evidence" value="ECO:0007669"/>
    <property type="project" value="InterPro"/>
</dbReference>
<dbReference type="Gene3D" id="1.10.630.10">
    <property type="entry name" value="Cytochrome P450"/>
    <property type="match status" value="1"/>
</dbReference>
<dbReference type="Pfam" id="PF00067">
    <property type="entry name" value="p450"/>
    <property type="match status" value="1"/>
</dbReference>
<dbReference type="InterPro" id="IPR002403">
    <property type="entry name" value="Cyt_P450_E_grp-IV"/>
</dbReference>
<evidence type="ECO:0000313" key="9">
    <source>
        <dbReference type="EMBL" id="EMR62436.1"/>
    </source>
</evidence>
<reference evidence="10" key="1">
    <citation type="journal article" date="2013" name="Genome Announc.">
        <title>Draft genome sequence of the grapevine dieback fungus Eutypa lata UCR-EL1.</title>
        <authorList>
            <person name="Blanco-Ulate B."/>
            <person name="Rolshausen P.E."/>
            <person name="Cantu D."/>
        </authorList>
    </citation>
    <scope>NUCLEOTIDE SEQUENCE [LARGE SCALE GENOMIC DNA]</scope>
    <source>
        <strain evidence="10">UCR-EL1</strain>
    </source>
</reference>
<dbReference type="SUPFAM" id="SSF48264">
    <property type="entry name" value="Cytochrome P450"/>
    <property type="match status" value="1"/>
</dbReference>
<dbReference type="OMA" id="WHPRSTG"/>
<dbReference type="EMBL" id="KB707428">
    <property type="protein sequence ID" value="EMR62436.1"/>
    <property type="molecule type" value="Genomic_DNA"/>
</dbReference>
<dbReference type="GO" id="GO:0020037">
    <property type="term" value="F:heme binding"/>
    <property type="evidence" value="ECO:0007669"/>
    <property type="project" value="InterPro"/>
</dbReference>
<evidence type="ECO:0000256" key="4">
    <source>
        <dbReference type="ARBA" id="ARBA00022723"/>
    </source>
</evidence>
<keyword evidence="6" id="KW-0503">Monooxygenase</keyword>
<evidence type="ECO:0000256" key="5">
    <source>
        <dbReference type="ARBA" id="ARBA00023004"/>
    </source>
</evidence>
<dbReference type="GO" id="GO:0008395">
    <property type="term" value="F:steroid hydroxylase activity"/>
    <property type="evidence" value="ECO:0007669"/>
    <property type="project" value="TreeGrafter"/>
</dbReference>
<dbReference type="PRINTS" id="PR00465">
    <property type="entry name" value="EP450IV"/>
</dbReference>
<evidence type="ECO:0000256" key="7">
    <source>
        <dbReference type="PIRSR" id="PIRSR602403-1"/>
    </source>
</evidence>
<evidence type="ECO:0000256" key="6">
    <source>
        <dbReference type="ARBA" id="ARBA00023033"/>
    </source>
</evidence>
<comment type="cofactor">
    <cofactor evidence="1 7">
        <name>heme</name>
        <dbReference type="ChEBI" id="CHEBI:30413"/>
    </cofactor>
</comment>
<feature type="region of interest" description="Disordered" evidence="8">
    <location>
        <begin position="390"/>
        <end position="412"/>
    </location>
</feature>
<accession>M7SXY2</accession>
<dbReference type="Proteomes" id="UP000012174">
    <property type="component" value="Unassembled WGS sequence"/>
</dbReference>
<evidence type="ECO:0000256" key="1">
    <source>
        <dbReference type="ARBA" id="ARBA00001971"/>
    </source>
</evidence>
<dbReference type="CDD" id="cd11040">
    <property type="entry name" value="CYP7_CYP8-like"/>
    <property type="match status" value="1"/>
</dbReference>
<evidence type="ECO:0000256" key="2">
    <source>
        <dbReference type="ARBA" id="ARBA00010617"/>
    </source>
</evidence>
<keyword evidence="10" id="KW-1185">Reference proteome</keyword>
<keyword evidence="4 7" id="KW-0479">Metal-binding</keyword>
<dbReference type="GO" id="GO:0005506">
    <property type="term" value="F:iron ion binding"/>
    <property type="evidence" value="ECO:0007669"/>
    <property type="project" value="InterPro"/>
</dbReference>
<keyword evidence="3 7" id="KW-0349">Heme</keyword>
<keyword evidence="5 7" id="KW-0408">Iron</keyword>
<dbReference type="HOGENOM" id="CLU_018012_2_2_1"/>
<dbReference type="AlphaFoldDB" id="M7SXY2"/>
<organism evidence="9 10">
    <name type="scientific">Eutypa lata (strain UCR-EL1)</name>
    <name type="common">Grapevine dieback disease fungus</name>
    <name type="synonym">Eutypa armeniacae</name>
    <dbReference type="NCBI Taxonomy" id="1287681"/>
    <lineage>
        <taxon>Eukaryota</taxon>
        <taxon>Fungi</taxon>
        <taxon>Dikarya</taxon>
        <taxon>Ascomycota</taxon>
        <taxon>Pezizomycotina</taxon>
        <taxon>Sordariomycetes</taxon>
        <taxon>Xylariomycetidae</taxon>
        <taxon>Xylariales</taxon>
        <taxon>Diatrypaceae</taxon>
        <taxon>Eutypa</taxon>
    </lineage>
</organism>
<feature type="binding site" description="axial binding residue" evidence="7">
    <location>
        <position position="358"/>
    </location>
    <ligand>
        <name>heme</name>
        <dbReference type="ChEBI" id="CHEBI:30413"/>
    </ligand>
    <ligandPart>
        <name>Fe</name>
        <dbReference type="ChEBI" id="CHEBI:18248"/>
    </ligandPart>
</feature>
<dbReference type="PANTHER" id="PTHR24304:SF2">
    <property type="entry name" value="24-HYDROXYCHOLESTEROL 7-ALPHA-HYDROXYLASE"/>
    <property type="match status" value="1"/>
</dbReference>
<dbReference type="STRING" id="1287681.M7SXY2"/>